<dbReference type="InterPro" id="IPR014718">
    <property type="entry name" value="GH-type_carb-bd"/>
</dbReference>
<reference evidence="4" key="1">
    <citation type="submission" date="2019-12" db="EMBL/GenBank/DDBJ databases">
        <title>Novel species isolated from a subtropical stream in China.</title>
        <authorList>
            <person name="Lu H."/>
        </authorList>
    </citation>
    <scope>NUCLEOTIDE SEQUENCE [LARGE SCALE GENOMIC DNA]</scope>
    <source>
        <strain evidence="4">FT93W</strain>
    </source>
</reference>
<dbReference type="InterPro" id="IPR052720">
    <property type="entry name" value="Glycosyl_hydrolase_97"/>
</dbReference>
<feature type="domain" description="Glycosyl-hydrolase 97 catalytic" evidence="1">
    <location>
        <begin position="308"/>
        <end position="495"/>
    </location>
</feature>
<dbReference type="Proteomes" id="UP000444316">
    <property type="component" value="Unassembled WGS sequence"/>
</dbReference>
<organism evidence="4 5">
    <name type="scientific">Duganella fentianensis</name>
    <dbReference type="NCBI Taxonomy" id="2692177"/>
    <lineage>
        <taxon>Bacteria</taxon>
        <taxon>Pseudomonadati</taxon>
        <taxon>Pseudomonadota</taxon>
        <taxon>Betaproteobacteria</taxon>
        <taxon>Burkholderiales</taxon>
        <taxon>Oxalobacteraceae</taxon>
        <taxon>Telluria group</taxon>
        <taxon>Duganella</taxon>
    </lineage>
</organism>
<sequence>MKSLWSKTMRSELQSNKPGRALLLAVMALVCAQAQGREVSVSSPDGKLTVIVSDEHGTPDYRVRYAGKEIMPAARLGLVLRDGPELGEGYTIAASRTADKDETWQQPWGERRLVRDHHRELLVELARGGKTPRKFALRLRVFDDGLGFRYEVPRQRGVEQVEITDERTEFRFADSGKARAWWIPARYWRSYEALYQKTALHDAPHVETPFTVRLASGVHLALHEAALTNYASMTLNQRREGVFKADLTPWSDGSKVKLRAPFNTPWRTVQVAPDAAGLLNSDLILNLNEPNKLGDVSWVKPGKYVGIWWGMHLWQKTWASGDKHGATTAEVKRYMDFAAKYGFTGVLAEGWNVGWDGDWPDNGEKFKFSQPYPDFDMAAVAAYGRSKGVKLIGHHETSGAVSHYASQMGAAYDYARANNIDTIKTGYVADNERIKRIDATGQVRYEWHDGQFMAAEYLRSVTEAARRHIAIDTHEPIKDTGLRRTYPNWLSREGARGQEYNAWGYPPNPPEHTAILPYTRMLSGPFDYTPGIFNLEPNGKGHENRVRSTLAKELSLYVVLYSPVQMAADLIENYEARPDAFQFIADVPTDWEQSRALAGEVGEYVVMARQQRGGADWYLGALTNEHARDVQFKLDFLDPQRRYQAQIYRDGAAANWETAPYDMVIEQREVRAGDVLALHLAAGGGAAIRFKALD</sequence>
<accession>A0A845HSX5</accession>
<dbReference type="InterPro" id="IPR029483">
    <property type="entry name" value="GH97_C"/>
</dbReference>
<dbReference type="PANTHER" id="PTHR35803">
    <property type="entry name" value="GLUCAN 1,4-ALPHA-GLUCOSIDASE SUSB-RELATED"/>
    <property type="match status" value="1"/>
</dbReference>
<dbReference type="Pfam" id="PF14508">
    <property type="entry name" value="GH97_N"/>
    <property type="match status" value="1"/>
</dbReference>
<evidence type="ECO:0000313" key="4">
    <source>
        <dbReference type="EMBL" id="MYN44049.1"/>
    </source>
</evidence>
<comment type="caution">
    <text evidence="4">The sequence shown here is derived from an EMBL/GenBank/DDBJ whole genome shotgun (WGS) entry which is preliminary data.</text>
</comment>
<protein>
    <submittedName>
        <fullName evidence="4">Glycoside hydrolase family 97 protein</fullName>
    </submittedName>
</protein>
<dbReference type="SUPFAM" id="SSF51445">
    <property type="entry name" value="(Trans)glycosidases"/>
    <property type="match status" value="1"/>
</dbReference>
<dbReference type="GO" id="GO:0030246">
    <property type="term" value="F:carbohydrate binding"/>
    <property type="evidence" value="ECO:0007669"/>
    <property type="project" value="InterPro"/>
</dbReference>
<name>A0A845HSX5_9BURK</name>
<dbReference type="EMBL" id="WWCL01000001">
    <property type="protein sequence ID" value="MYN44049.1"/>
    <property type="molecule type" value="Genomic_DNA"/>
</dbReference>
<evidence type="ECO:0000259" key="2">
    <source>
        <dbReference type="Pfam" id="PF14508"/>
    </source>
</evidence>
<dbReference type="Pfam" id="PF10566">
    <property type="entry name" value="Glyco_hydro_97"/>
    <property type="match status" value="1"/>
</dbReference>
<dbReference type="GO" id="GO:0016787">
    <property type="term" value="F:hydrolase activity"/>
    <property type="evidence" value="ECO:0007669"/>
    <property type="project" value="UniProtKB-KW"/>
</dbReference>
<dbReference type="Gene3D" id="3.20.20.70">
    <property type="entry name" value="Aldolase class I"/>
    <property type="match status" value="1"/>
</dbReference>
<keyword evidence="5" id="KW-1185">Reference proteome</keyword>
<dbReference type="AlphaFoldDB" id="A0A845HSX5"/>
<gene>
    <name evidence="4" type="ORF">GTP23_03075</name>
</gene>
<dbReference type="Gene3D" id="2.70.98.10">
    <property type="match status" value="1"/>
</dbReference>
<evidence type="ECO:0000259" key="3">
    <source>
        <dbReference type="Pfam" id="PF14509"/>
    </source>
</evidence>
<dbReference type="InterPro" id="IPR013785">
    <property type="entry name" value="Aldolase_TIM"/>
</dbReference>
<dbReference type="InterPro" id="IPR029486">
    <property type="entry name" value="GH97_N"/>
</dbReference>
<feature type="domain" description="Glycosyl-hydrolase 97 N-terminal" evidence="2">
    <location>
        <begin position="41"/>
        <end position="290"/>
    </location>
</feature>
<proteinExistence type="predicted"/>
<feature type="domain" description="Glycosyl-hydrolase 97 C-terminal oligomerisation" evidence="3">
    <location>
        <begin position="590"/>
        <end position="691"/>
    </location>
</feature>
<dbReference type="PANTHER" id="PTHR35803:SF1">
    <property type="entry name" value="GLUCAN 1,4-ALPHA-GLUCOSIDASE SUSB"/>
    <property type="match status" value="1"/>
</dbReference>
<dbReference type="Pfam" id="PF14509">
    <property type="entry name" value="GH97_C"/>
    <property type="match status" value="1"/>
</dbReference>
<keyword evidence="4" id="KW-0378">Hydrolase</keyword>
<dbReference type="InterPro" id="IPR019563">
    <property type="entry name" value="GH97_catalytic"/>
</dbReference>
<evidence type="ECO:0000313" key="5">
    <source>
        <dbReference type="Proteomes" id="UP000444316"/>
    </source>
</evidence>
<evidence type="ECO:0000259" key="1">
    <source>
        <dbReference type="Pfam" id="PF10566"/>
    </source>
</evidence>
<dbReference type="InterPro" id="IPR017853">
    <property type="entry name" value="GH"/>
</dbReference>